<dbReference type="Proteomes" id="UP000198857">
    <property type="component" value="Unassembled WGS sequence"/>
</dbReference>
<name>A0A1I5MU74_9ACTN</name>
<keyword evidence="1" id="KW-0472">Membrane</keyword>
<feature type="transmembrane region" description="Helical" evidence="1">
    <location>
        <begin position="60"/>
        <end position="78"/>
    </location>
</feature>
<reference evidence="3" key="1">
    <citation type="submission" date="2016-10" db="EMBL/GenBank/DDBJ databases">
        <authorList>
            <person name="Varghese N."/>
            <person name="Submissions S."/>
        </authorList>
    </citation>
    <scope>NUCLEOTIDE SEQUENCE [LARGE SCALE GENOMIC DNA]</scope>
    <source>
        <strain evidence="3">DSM 44208</strain>
    </source>
</reference>
<evidence type="ECO:0000313" key="3">
    <source>
        <dbReference type="Proteomes" id="UP000198857"/>
    </source>
</evidence>
<dbReference type="STRING" id="1523247.SAMN05660464_2151"/>
<feature type="transmembrane region" description="Helical" evidence="1">
    <location>
        <begin position="20"/>
        <end position="39"/>
    </location>
</feature>
<dbReference type="EMBL" id="FOWQ01000003">
    <property type="protein sequence ID" value="SFP13050.1"/>
    <property type="molecule type" value="Genomic_DNA"/>
</dbReference>
<keyword evidence="3" id="KW-1185">Reference proteome</keyword>
<proteinExistence type="predicted"/>
<sequence>MSALVSDLAGDVTRASGTDWLPGSMTLVVLGTLLVLLVARETTRGALTPDRDHRAALTTAVVVPLAVCAAVVVTARLLDLGT</sequence>
<accession>A0A1I5MU74</accession>
<organism evidence="2 3">
    <name type="scientific">Geodermatophilus dictyosporus</name>
    <dbReference type="NCBI Taxonomy" id="1523247"/>
    <lineage>
        <taxon>Bacteria</taxon>
        <taxon>Bacillati</taxon>
        <taxon>Actinomycetota</taxon>
        <taxon>Actinomycetes</taxon>
        <taxon>Geodermatophilales</taxon>
        <taxon>Geodermatophilaceae</taxon>
        <taxon>Geodermatophilus</taxon>
    </lineage>
</organism>
<dbReference type="AlphaFoldDB" id="A0A1I5MU74"/>
<evidence type="ECO:0000313" key="2">
    <source>
        <dbReference type="EMBL" id="SFP13050.1"/>
    </source>
</evidence>
<gene>
    <name evidence="2" type="ORF">SAMN05660464_2151</name>
</gene>
<keyword evidence="1" id="KW-1133">Transmembrane helix</keyword>
<evidence type="ECO:0000256" key="1">
    <source>
        <dbReference type="SAM" id="Phobius"/>
    </source>
</evidence>
<protein>
    <submittedName>
        <fullName evidence="2">Uncharacterized protein</fullName>
    </submittedName>
</protein>
<keyword evidence="1" id="KW-0812">Transmembrane</keyword>